<evidence type="ECO:0000256" key="3">
    <source>
        <dbReference type="SAM" id="MobiDB-lite"/>
    </source>
</evidence>
<dbReference type="RefSeq" id="WP_258732187.1">
    <property type="nucleotide sequence ID" value="NZ_JANTHZ010000002.1"/>
</dbReference>
<dbReference type="InterPro" id="IPR003660">
    <property type="entry name" value="HAMP_dom"/>
</dbReference>
<feature type="domain" description="GGDEF" evidence="5">
    <location>
        <begin position="437"/>
        <end position="572"/>
    </location>
</feature>
<dbReference type="PROSITE" id="PS50887">
    <property type="entry name" value="GGDEF"/>
    <property type="match status" value="1"/>
</dbReference>
<dbReference type="InterPro" id="IPR043128">
    <property type="entry name" value="Rev_trsase/Diguanyl_cyclase"/>
</dbReference>
<dbReference type="EMBL" id="JANTHZ010000002">
    <property type="protein sequence ID" value="MCS0495143.1"/>
    <property type="molecule type" value="Genomic_DNA"/>
</dbReference>
<dbReference type="GO" id="GO:0007165">
    <property type="term" value="P:signal transduction"/>
    <property type="evidence" value="ECO:0007669"/>
    <property type="project" value="InterPro"/>
</dbReference>
<dbReference type="EC" id="2.7.7.65" evidence="1"/>
<evidence type="ECO:0000256" key="1">
    <source>
        <dbReference type="ARBA" id="ARBA00012528"/>
    </source>
</evidence>
<dbReference type="InterPro" id="IPR029787">
    <property type="entry name" value="Nucleotide_cyclase"/>
</dbReference>
<evidence type="ECO:0000259" key="4">
    <source>
        <dbReference type="PROSITE" id="PS50885"/>
    </source>
</evidence>
<dbReference type="NCBIfam" id="TIGR00254">
    <property type="entry name" value="GGDEF"/>
    <property type="match status" value="1"/>
</dbReference>
<dbReference type="CDD" id="cd12915">
    <property type="entry name" value="PDC2_DGC_like"/>
    <property type="match status" value="1"/>
</dbReference>
<dbReference type="AlphaFoldDB" id="A0A9X2T6N1"/>
<dbReference type="CDD" id="cd01949">
    <property type="entry name" value="GGDEF"/>
    <property type="match status" value="1"/>
</dbReference>
<feature type="compositionally biased region" description="Polar residues" evidence="3">
    <location>
        <begin position="584"/>
        <end position="595"/>
    </location>
</feature>
<name>A0A9X2T6N1_9HYPH</name>
<accession>A0A9X2T6N1</accession>
<dbReference type="Gene3D" id="3.30.450.20">
    <property type="entry name" value="PAS domain"/>
    <property type="match status" value="2"/>
</dbReference>
<dbReference type="CDD" id="cd12914">
    <property type="entry name" value="PDC1_DGC_like"/>
    <property type="match status" value="1"/>
</dbReference>
<dbReference type="InterPro" id="IPR050469">
    <property type="entry name" value="Diguanylate_Cyclase"/>
</dbReference>
<evidence type="ECO:0000256" key="2">
    <source>
        <dbReference type="ARBA" id="ARBA00034247"/>
    </source>
</evidence>
<feature type="domain" description="HAMP" evidence="4">
    <location>
        <begin position="345"/>
        <end position="398"/>
    </location>
</feature>
<dbReference type="Gene3D" id="3.30.70.270">
    <property type="match status" value="1"/>
</dbReference>
<dbReference type="GO" id="GO:0052621">
    <property type="term" value="F:diguanylate cyclase activity"/>
    <property type="evidence" value="ECO:0007669"/>
    <property type="project" value="UniProtKB-EC"/>
</dbReference>
<organism evidence="6 7">
    <name type="scientific">Ancylobacter mangrovi</name>
    <dbReference type="NCBI Taxonomy" id="2972472"/>
    <lineage>
        <taxon>Bacteria</taxon>
        <taxon>Pseudomonadati</taxon>
        <taxon>Pseudomonadota</taxon>
        <taxon>Alphaproteobacteria</taxon>
        <taxon>Hyphomicrobiales</taxon>
        <taxon>Xanthobacteraceae</taxon>
        <taxon>Ancylobacter</taxon>
    </lineage>
</organism>
<keyword evidence="7" id="KW-1185">Reference proteome</keyword>
<comment type="catalytic activity">
    <reaction evidence="2">
        <text>2 GTP = 3',3'-c-di-GMP + 2 diphosphate</text>
        <dbReference type="Rhea" id="RHEA:24898"/>
        <dbReference type="ChEBI" id="CHEBI:33019"/>
        <dbReference type="ChEBI" id="CHEBI:37565"/>
        <dbReference type="ChEBI" id="CHEBI:58805"/>
        <dbReference type="EC" id="2.7.7.65"/>
    </reaction>
</comment>
<feature type="region of interest" description="Disordered" evidence="3">
    <location>
        <begin position="571"/>
        <end position="595"/>
    </location>
</feature>
<dbReference type="SMART" id="SM00267">
    <property type="entry name" value="GGDEF"/>
    <property type="match status" value="1"/>
</dbReference>
<protein>
    <recommendedName>
        <fullName evidence="1">diguanylate cyclase</fullName>
        <ecNumber evidence="1">2.7.7.65</ecNumber>
    </recommendedName>
</protein>
<dbReference type="Proteomes" id="UP001151088">
    <property type="component" value="Unassembled WGS sequence"/>
</dbReference>
<dbReference type="PROSITE" id="PS50885">
    <property type="entry name" value="HAMP"/>
    <property type="match status" value="1"/>
</dbReference>
<gene>
    <name evidence="6" type="ORF">NVS89_08535</name>
</gene>
<dbReference type="PANTHER" id="PTHR45138:SF9">
    <property type="entry name" value="DIGUANYLATE CYCLASE DGCM-RELATED"/>
    <property type="match status" value="1"/>
</dbReference>
<dbReference type="Pfam" id="PF00990">
    <property type="entry name" value="GGDEF"/>
    <property type="match status" value="1"/>
</dbReference>
<evidence type="ECO:0000313" key="7">
    <source>
        <dbReference type="Proteomes" id="UP001151088"/>
    </source>
</evidence>
<feature type="region of interest" description="Disordered" evidence="3">
    <location>
        <begin position="100"/>
        <end position="126"/>
    </location>
</feature>
<dbReference type="FunFam" id="3.30.70.270:FF:000001">
    <property type="entry name" value="Diguanylate cyclase domain protein"/>
    <property type="match status" value="1"/>
</dbReference>
<evidence type="ECO:0000259" key="5">
    <source>
        <dbReference type="PROSITE" id="PS50887"/>
    </source>
</evidence>
<comment type="caution">
    <text evidence="6">The sequence shown here is derived from an EMBL/GenBank/DDBJ whole genome shotgun (WGS) entry which is preliminary data.</text>
</comment>
<sequence length="595" mass="63454">MTEDNQPGADGVDRLRRRQGEVKPSRTVSLRLRLGFLAALAMTLVIAERTMSIVRLERSDLAAAERHVFEVTERGVSQYQNALVSIRTMLATLASDSQMTPEDAFSFSPGTDPQAPPPDPGLTPSTPEICSRLGRVLEVVPVADSLAVTAANGIVRCGTSPNAEGLDLSGRDYFRIAMRGIPSIDTVARSFVTGLPSVYAAQSLVAPGGRVAGVLVARVDIRELFPLEIVSELGPGAEMMIVDPAGRVMITYPEDPALIGREMGQKAFVAPSLSRTSGTVTAQGPDGVRRIYGYSRLPSTNMHLLVGVDERTILTPIERATFQAGMTLLLASCIIFLGLWIAGERLIVAPVRALANRLVRFGRGEAIETERAPTLITEIQPLAVAFESMTEELTRRENALRSANRRLSSLASLDPLTGIANRRSFDAVAALQWGTASQLAMLILDIDHFKKFNDRYGHKEGDDCIRRLAQALASTVRGTDIVARIGGEEFAVLMPGAAVEAASDVAERLRAAVEKLAIPHDGLPAGFVSISVGCAACRPGPEITLSDLFVAADRALYDAKAAGRNAVRCAPSVRHEPDPEAAIVSSSDGGTSADG</sequence>
<reference evidence="6" key="1">
    <citation type="submission" date="2022-08" db="EMBL/GenBank/DDBJ databases">
        <authorList>
            <person name="Li F."/>
        </authorList>
    </citation>
    <scope>NUCLEOTIDE SEQUENCE</scope>
    <source>
        <strain evidence="6">MQZ15Z-1</strain>
    </source>
</reference>
<dbReference type="SUPFAM" id="SSF55073">
    <property type="entry name" value="Nucleotide cyclase"/>
    <property type="match status" value="1"/>
</dbReference>
<dbReference type="GO" id="GO:0043709">
    <property type="term" value="P:cell adhesion involved in single-species biofilm formation"/>
    <property type="evidence" value="ECO:0007669"/>
    <property type="project" value="TreeGrafter"/>
</dbReference>
<proteinExistence type="predicted"/>
<feature type="region of interest" description="Disordered" evidence="3">
    <location>
        <begin position="1"/>
        <end position="22"/>
    </location>
</feature>
<feature type="compositionally biased region" description="Basic and acidic residues" evidence="3">
    <location>
        <begin position="11"/>
        <end position="22"/>
    </location>
</feature>
<evidence type="ECO:0000313" key="6">
    <source>
        <dbReference type="EMBL" id="MCS0495143.1"/>
    </source>
</evidence>
<dbReference type="GO" id="GO:0005886">
    <property type="term" value="C:plasma membrane"/>
    <property type="evidence" value="ECO:0007669"/>
    <property type="project" value="TreeGrafter"/>
</dbReference>
<dbReference type="GO" id="GO:1902201">
    <property type="term" value="P:negative regulation of bacterial-type flagellum-dependent cell motility"/>
    <property type="evidence" value="ECO:0007669"/>
    <property type="project" value="TreeGrafter"/>
</dbReference>
<dbReference type="InterPro" id="IPR000160">
    <property type="entry name" value="GGDEF_dom"/>
</dbReference>
<dbReference type="PANTHER" id="PTHR45138">
    <property type="entry name" value="REGULATORY COMPONENTS OF SENSORY TRANSDUCTION SYSTEM"/>
    <property type="match status" value="1"/>
</dbReference>